<organism evidence="1 2">
    <name type="scientific">Dickeya dadantii (strain 3937)</name>
    <name type="common">Erwinia chrysanthemi (strain 3937)</name>
    <dbReference type="NCBI Taxonomy" id="198628"/>
    <lineage>
        <taxon>Bacteria</taxon>
        <taxon>Pseudomonadati</taxon>
        <taxon>Pseudomonadota</taxon>
        <taxon>Gammaproteobacteria</taxon>
        <taxon>Enterobacterales</taxon>
        <taxon>Pectobacteriaceae</taxon>
        <taxon>Dickeya</taxon>
    </lineage>
</organism>
<dbReference type="EMBL" id="CP002038">
    <property type="protein sequence ID" value="ADM97522.1"/>
    <property type="molecule type" value="Genomic_DNA"/>
</dbReference>
<evidence type="ECO:0000313" key="1">
    <source>
        <dbReference type="EMBL" id="ADM97522.1"/>
    </source>
</evidence>
<sequence>MKQSKCMAVISAFPCRISPQRVTRRRIGNTDLASKRDVSSISFNEKSHCAGECVIYGVIYCVLLKAAERRRRIFSDLIIRPYSRKLNLLIFKQTLQ</sequence>
<reference evidence="1 2" key="1">
    <citation type="journal article" date="2011" name="J. Bacteriol.">
        <title>Genome sequence of the plant-pathogenic bacterium Dickeya dadantii 3937.</title>
        <authorList>
            <person name="Glasner J.D."/>
            <person name="Yang C.H."/>
            <person name="Reverchon S."/>
            <person name="Hugouvieux-Cotte-Pattat N."/>
            <person name="Condemine G."/>
            <person name="Bohin J.P."/>
            <person name="Van Gijsegem F."/>
            <person name="Yang S."/>
            <person name="Franza T."/>
            <person name="Expert D."/>
            <person name="Plunkett G. III"/>
            <person name="San Francisco M.J."/>
            <person name="Charkowski A.O."/>
            <person name="Py B."/>
            <person name="Bell K."/>
            <person name="Rauscher L."/>
            <person name="Rodriguez-Palenzuela P."/>
            <person name="Toussaint A."/>
            <person name="Holeva M.C."/>
            <person name="He S.Y."/>
            <person name="Douet V."/>
            <person name="Boccara M."/>
            <person name="Blanco C."/>
            <person name="Toth I."/>
            <person name="Anderson B.D."/>
            <person name="Biehl B.S."/>
            <person name="Mau B."/>
            <person name="Flynn S.M."/>
            <person name="Barras F."/>
            <person name="Lindeberg M."/>
            <person name="Birch P.R."/>
            <person name="Tsuyumu S."/>
            <person name="Shi X."/>
            <person name="Hibbing M."/>
            <person name="Yap M.N."/>
            <person name="Carpentier M."/>
            <person name="Dassa E."/>
            <person name="Umehara M."/>
            <person name="Kim J.F."/>
            <person name="Rusch M."/>
            <person name="Soni P."/>
            <person name="Mayhew G.F."/>
            <person name="Fouts D.E."/>
            <person name="Gill S.R."/>
            <person name="Blattner F.R."/>
            <person name="Keen N.T."/>
            <person name="Perna N.T."/>
        </authorList>
    </citation>
    <scope>NUCLEOTIDE SEQUENCE [LARGE SCALE GENOMIC DNA]</scope>
    <source>
        <strain evidence="1 2">3937</strain>
    </source>
</reference>
<keyword evidence="2" id="KW-1185">Reference proteome</keyword>
<dbReference type="Proteomes" id="UP000006859">
    <property type="component" value="Chromosome"/>
</dbReference>
<dbReference type="HOGENOM" id="CLU_2355232_0_0_6"/>
<dbReference type="KEGG" id="ddd:Dda3937_03969"/>
<dbReference type="AlphaFoldDB" id="E0SEW0"/>
<proteinExistence type="predicted"/>
<evidence type="ECO:0000313" key="2">
    <source>
        <dbReference type="Proteomes" id="UP000006859"/>
    </source>
</evidence>
<gene>
    <name evidence="1" type="ordered locus">Dda3937_03969</name>
</gene>
<name>E0SEW0_DICD3</name>
<protein>
    <submittedName>
        <fullName evidence="1">Uncharacterized protein</fullName>
    </submittedName>
</protein>
<accession>E0SEW0</accession>